<dbReference type="PANTHER" id="PTHR34599">
    <property type="entry name" value="PEROXIDASE-RELATED"/>
    <property type="match status" value="1"/>
</dbReference>
<dbReference type="Proteomes" id="UP001187682">
    <property type="component" value="Unassembled WGS sequence"/>
</dbReference>
<evidence type="ECO:0000259" key="2">
    <source>
        <dbReference type="Pfam" id="PF01569"/>
    </source>
</evidence>
<dbReference type="Pfam" id="PF01569">
    <property type="entry name" value="PAP2"/>
    <property type="match status" value="1"/>
</dbReference>
<comment type="caution">
    <text evidence="3">The sequence shown here is derived from an EMBL/GenBank/DDBJ whole genome shotgun (WGS) entry which is preliminary data.</text>
</comment>
<dbReference type="Gene3D" id="1.10.606.20">
    <property type="match status" value="1"/>
</dbReference>
<protein>
    <recommendedName>
        <fullName evidence="2">Phosphatidic acid phosphatase type 2/haloperoxidase domain-containing protein</fullName>
    </recommendedName>
</protein>
<dbReference type="AlphaFoldDB" id="A0AAE8MZP1"/>
<dbReference type="InterPro" id="IPR036938">
    <property type="entry name" value="PAP2/HPO_sf"/>
</dbReference>
<feature type="chain" id="PRO_5041958800" description="Phosphatidic acid phosphatase type 2/haloperoxidase domain-containing protein" evidence="1">
    <location>
        <begin position="18"/>
        <end position="416"/>
    </location>
</feature>
<evidence type="ECO:0000256" key="1">
    <source>
        <dbReference type="SAM" id="SignalP"/>
    </source>
</evidence>
<dbReference type="PANTHER" id="PTHR34599:SF2">
    <property type="entry name" value="TRAF-TYPE DOMAIN-CONTAINING PROTEIN"/>
    <property type="match status" value="1"/>
</dbReference>
<keyword evidence="1" id="KW-0732">Signal</keyword>
<keyword evidence="4" id="KW-1185">Reference proteome</keyword>
<accession>A0AAE8MZP1</accession>
<feature type="domain" description="Phosphatidic acid phosphatase type 2/haloperoxidase" evidence="2">
    <location>
        <begin position="262"/>
        <end position="413"/>
    </location>
</feature>
<organism evidence="3 4">
    <name type="scientific">Cephalotrichum gorgonifer</name>
    <dbReference type="NCBI Taxonomy" id="2041049"/>
    <lineage>
        <taxon>Eukaryota</taxon>
        <taxon>Fungi</taxon>
        <taxon>Dikarya</taxon>
        <taxon>Ascomycota</taxon>
        <taxon>Pezizomycotina</taxon>
        <taxon>Sordariomycetes</taxon>
        <taxon>Hypocreomycetidae</taxon>
        <taxon>Microascales</taxon>
        <taxon>Microascaceae</taxon>
        <taxon>Cephalotrichum</taxon>
    </lineage>
</organism>
<feature type="signal peptide" evidence="1">
    <location>
        <begin position="1"/>
        <end position="17"/>
    </location>
</feature>
<proteinExistence type="predicted"/>
<evidence type="ECO:0000313" key="4">
    <source>
        <dbReference type="Proteomes" id="UP001187682"/>
    </source>
</evidence>
<evidence type="ECO:0000313" key="3">
    <source>
        <dbReference type="EMBL" id="SPO03592.1"/>
    </source>
</evidence>
<dbReference type="SUPFAM" id="SSF48317">
    <property type="entry name" value="Acid phosphatase/Vanadium-dependent haloperoxidase"/>
    <property type="match status" value="1"/>
</dbReference>
<reference evidence="3" key="1">
    <citation type="submission" date="2018-03" db="EMBL/GenBank/DDBJ databases">
        <authorList>
            <person name="Guldener U."/>
        </authorList>
    </citation>
    <scope>NUCLEOTIDE SEQUENCE</scope>
</reference>
<dbReference type="InterPro" id="IPR000326">
    <property type="entry name" value="PAP2/HPO"/>
</dbReference>
<dbReference type="InterPro" id="IPR052559">
    <property type="entry name" value="V-haloperoxidase"/>
</dbReference>
<gene>
    <name evidence="3" type="ORF">DNG_06275</name>
</gene>
<dbReference type="CDD" id="cd03398">
    <property type="entry name" value="PAP2_haloperoxidase"/>
    <property type="match status" value="1"/>
</dbReference>
<sequence>MKISVLFTALSVPVAYAAYPGDIVQYWVDQSTIFTNGSVIGGLASPPSSWYGAAVHGAIYSAALKSEGKSLAFQQLAVSHAAHNSLLWVFQGTRLYNPVNAALRTLLPQIGIDQGSKDYEKAASIGRKAAAEVAQRRVGDGLADFVDYTFGPADVGVYQATPNGNPLPDTPQAVYVRPFGGIKDISKFRAPPPPDAAGEDYEKWVVEVKEDGSLNSTTRSEYDTDTAYFWRESSVAGWNRFANNIVGDALAEDVVASAKFYAQLNYALANAAIGSFETKYAYDHWRPITAIRRPGVWLASGNDISDPDWTPLLRPTPSHPDYVSTHSAFGGAAAEVLRAYVGGDTIDASLSSNVTLDARGVITRHYTSLTEASEENARSRVLGGVHFTYAGSAGIELGEAIAKETLRLFNKNWDKF</sequence>
<name>A0AAE8MZP1_9PEZI</name>
<dbReference type="EMBL" id="ONZQ02000008">
    <property type="protein sequence ID" value="SPO03592.1"/>
    <property type="molecule type" value="Genomic_DNA"/>
</dbReference>